<comment type="subcellular location">
    <subcellularLocation>
        <location evidence="1">Cell membrane</location>
        <topology evidence="1">Multi-pass membrane protein</topology>
    </subcellularLocation>
</comment>
<dbReference type="InterPro" id="IPR051447">
    <property type="entry name" value="Lipoprotein-release_system"/>
</dbReference>
<dbReference type="Proteomes" id="UP000754644">
    <property type="component" value="Unassembled WGS sequence"/>
</dbReference>
<gene>
    <name evidence="11" type="ORF">HQ497_15620</name>
</gene>
<proteinExistence type="inferred from homology"/>
<dbReference type="GO" id="GO:0044874">
    <property type="term" value="P:lipoprotein localization to outer membrane"/>
    <property type="evidence" value="ECO:0007669"/>
    <property type="project" value="TreeGrafter"/>
</dbReference>
<feature type="domain" description="MacB-like periplasmic core" evidence="10">
    <location>
        <begin position="27"/>
        <end position="206"/>
    </location>
</feature>
<dbReference type="EMBL" id="JABMOJ010000583">
    <property type="protein sequence ID" value="NQV66788.1"/>
    <property type="molecule type" value="Genomic_DNA"/>
</dbReference>
<evidence type="ECO:0000259" key="9">
    <source>
        <dbReference type="Pfam" id="PF02687"/>
    </source>
</evidence>
<reference evidence="11" key="1">
    <citation type="submission" date="2020-05" db="EMBL/GenBank/DDBJ databases">
        <title>Sulfur intermediates as new biogeochemical hubs in an aquatic model microbial ecosystem.</title>
        <authorList>
            <person name="Vigneron A."/>
        </authorList>
    </citation>
    <scope>NUCLEOTIDE SEQUENCE</scope>
    <source>
        <strain evidence="11">Bin.250</strain>
    </source>
</reference>
<feature type="transmembrane region" description="Helical" evidence="8">
    <location>
        <begin position="368"/>
        <end position="394"/>
    </location>
</feature>
<keyword evidence="3" id="KW-0813">Transport</keyword>
<dbReference type="InterPro" id="IPR025857">
    <property type="entry name" value="MacB_PCD"/>
</dbReference>
<accession>A0A972W019</accession>
<dbReference type="PANTHER" id="PTHR30489:SF0">
    <property type="entry name" value="LIPOPROTEIN-RELEASING SYSTEM TRANSMEMBRANE PROTEIN LOLE"/>
    <property type="match status" value="1"/>
</dbReference>
<dbReference type="InterPro" id="IPR003838">
    <property type="entry name" value="ABC3_permease_C"/>
</dbReference>
<evidence type="ECO:0000256" key="2">
    <source>
        <dbReference type="ARBA" id="ARBA00005236"/>
    </source>
</evidence>
<evidence type="ECO:0000256" key="4">
    <source>
        <dbReference type="ARBA" id="ARBA00022475"/>
    </source>
</evidence>
<dbReference type="Pfam" id="PF12704">
    <property type="entry name" value="MacB_PCD"/>
    <property type="match status" value="1"/>
</dbReference>
<dbReference type="NCBIfam" id="TIGR02212">
    <property type="entry name" value="lolCE"/>
    <property type="match status" value="1"/>
</dbReference>
<evidence type="ECO:0000313" key="11">
    <source>
        <dbReference type="EMBL" id="NQV66788.1"/>
    </source>
</evidence>
<feature type="transmembrane region" description="Helical" evidence="8">
    <location>
        <begin position="315"/>
        <end position="348"/>
    </location>
</feature>
<comment type="caution">
    <text evidence="11">The sequence shown here is derived from an EMBL/GenBank/DDBJ whole genome shotgun (WGS) entry which is preliminary data.</text>
</comment>
<keyword evidence="11" id="KW-0449">Lipoprotein</keyword>
<evidence type="ECO:0000256" key="6">
    <source>
        <dbReference type="ARBA" id="ARBA00022989"/>
    </source>
</evidence>
<dbReference type="GO" id="GO:0098797">
    <property type="term" value="C:plasma membrane protein complex"/>
    <property type="evidence" value="ECO:0007669"/>
    <property type="project" value="TreeGrafter"/>
</dbReference>
<keyword evidence="6 8" id="KW-1133">Transmembrane helix</keyword>
<feature type="domain" description="ABC3 transporter permease C-terminal" evidence="9">
    <location>
        <begin position="273"/>
        <end position="404"/>
    </location>
</feature>
<organism evidence="11 12">
    <name type="scientific">SAR86 cluster bacterium</name>
    <dbReference type="NCBI Taxonomy" id="2030880"/>
    <lineage>
        <taxon>Bacteria</taxon>
        <taxon>Pseudomonadati</taxon>
        <taxon>Pseudomonadota</taxon>
        <taxon>Gammaproteobacteria</taxon>
        <taxon>SAR86 cluster</taxon>
    </lineage>
</organism>
<dbReference type="PANTHER" id="PTHR30489">
    <property type="entry name" value="LIPOPROTEIN-RELEASING SYSTEM TRANSMEMBRANE PROTEIN LOLE"/>
    <property type="match status" value="1"/>
</dbReference>
<evidence type="ECO:0000256" key="3">
    <source>
        <dbReference type="ARBA" id="ARBA00022448"/>
    </source>
</evidence>
<evidence type="ECO:0000313" key="12">
    <source>
        <dbReference type="Proteomes" id="UP000754644"/>
    </source>
</evidence>
<dbReference type="AlphaFoldDB" id="A0A972W019"/>
<name>A0A972W019_9GAMM</name>
<evidence type="ECO:0000256" key="5">
    <source>
        <dbReference type="ARBA" id="ARBA00022692"/>
    </source>
</evidence>
<sequence>MGSSWRSLIALRYTRSGASDQLVSFMSLVSIVGLVLGVAVLVLVLSVMNGFEQELRLRVLAVLPHGVIFAEEGFDDWQKTAETFAADPGVTGVAPYVEGAGLVVANGAVEGISFTGIDPNAERQVSIINDFLLAGNLASLSAGSFNVAIGRDLADLMHVTLGDRLTLVLPMAQLTLAGPLPRSKRFTVSAIFEVGTDADMSQIMMNQLDAIKLLGPQAVVGLRIAMVDLFDAPQILPRLIQSAHRDDLYASSWMRRYGNLYDAILVQKTTMFLLLLMLVAVAAFNVVSNLVMTVNDKQGDIAILRTLGASKRSVMAIFIFHGAMLGATGIVIGILLGVGSALCIGDIYQFIESSLQLGVMDEYFVHYLPSAVLLTDVAMVAGVSMLICLGATIYPAYMAARSNPVEALQYE</sequence>
<evidence type="ECO:0000256" key="8">
    <source>
        <dbReference type="SAM" id="Phobius"/>
    </source>
</evidence>
<evidence type="ECO:0000256" key="7">
    <source>
        <dbReference type="ARBA" id="ARBA00023136"/>
    </source>
</evidence>
<dbReference type="GO" id="GO:0042953">
    <property type="term" value="P:lipoprotein transport"/>
    <property type="evidence" value="ECO:0007669"/>
    <property type="project" value="InterPro"/>
</dbReference>
<comment type="similarity">
    <text evidence="2">Belongs to the ABC-4 integral membrane protein family. LolC/E subfamily.</text>
</comment>
<keyword evidence="7 8" id="KW-0472">Membrane</keyword>
<dbReference type="InterPro" id="IPR011925">
    <property type="entry name" value="LolCE_TM"/>
</dbReference>
<keyword evidence="4" id="KW-1003">Cell membrane</keyword>
<keyword evidence="5 8" id="KW-0812">Transmembrane</keyword>
<evidence type="ECO:0000256" key="1">
    <source>
        <dbReference type="ARBA" id="ARBA00004651"/>
    </source>
</evidence>
<feature type="transmembrane region" description="Helical" evidence="8">
    <location>
        <begin position="21"/>
        <end position="48"/>
    </location>
</feature>
<feature type="transmembrane region" description="Helical" evidence="8">
    <location>
        <begin position="271"/>
        <end position="294"/>
    </location>
</feature>
<dbReference type="Pfam" id="PF02687">
    <property type="entry name" value="FtsX"/>
    <property type="match status" value="1"/>
</dbReference>
<evidence type="ECO:0000259" key="10">
    <source>
        <dbReference type="Pfam" id="PF12704"/>
    </source>
</evidence>
<protein>
    <submittedName>
        <fullName evidence="11">Lipoprotein-releasing ABC transporter permease subunit</fullName>
    </submittedName>
</protein>